<feature type="region of interest" description="Disordered" evidence="1">
    <location>
        <begin position="129"/>
        <end position="192"/>
    </location>
</feature>
<protein>
    <recommendedName>
        <fullName evidence="2">DUF6532 domain-containing protein</fullName>
    </recommendedName>
</protein>
<dbReference type="OrthoDB" id="3268553at2759"/>
<feature type="region of interest" description="Disordered" evidence="1">
    <location>
        <begin position="36"/>
        <end position="115"/>
    </location>
</feature>
<gene>
    <name evidence="3" type="ORF">OBBRIDRAFT_838821</name>
</gene>
<dbReference type="Pfam" id="PF20149">
    <property type="entry name" value="DUF6532"/>
    <property type="match status" value="1"/>
</dbReference>
<keyword evidence="4" id="KW-1185">Reference proteome</keyword>
<evidence type="ECO:0000313" key="3">
    <source>
        <dbReference type="EMBL" id="OCH85626.1"/>
    </source>
</evidence>
<dbReference type="AlphaFoldDB" id="A0A8E2AJF8"/>
<evidence type="ECO:0000259" key="2">
    <source>
        <dbReference type="Pfam" id="PF20149"/>
    </source>
</evidence>
<sequence>MLLITVTCCRYNLGIDENSLRPTPLGPPSHLIFPFSFRPSSGPLQDPHDAASRSYSLHSPQSPHAYNPDSLQQDRATYAPSHGLPQGGYSLAPPQQQHEVYGLPPGAHAGQPEGAMNPPLTVYTSHAPPPAFDYQRPSPQQAVGSIEVDRQRRHFGGGTPVTDEENTNSTLLSNSHEASDSDADNEVQPKKKNRKKIIDVAYKHFKLMLCTRDAWADENGLDGFTEMAWESACLNLDFDYEKLPLQVQKRRLLRSHAWQVRGLAKTIACSTVAKQYGFKAARQGDSQFEDCRNYKHELVRTLMDELAFTQPDPVNKTGGLCRNPIITEVLFKVFFDPTTSNNYGLDLPNYFDYGIPLQAIAFVLTMVHCAIDKWAKGYHVSQKLQESKYKPIYNKYIKTLWIWEDSPGRMSISFREMQNDLLEICLKRAGISLEAFELGETYKTDDSFLSRTALEKYT</sequence>
<proteinExistence type="predicted"/>
<dbReference type="Proteomes" id="UP000250043">
    <property type="component" value="Unassembled WGS sequence"/>
</dbReference>
<organism evidence="3 4">
    <name type="scientific">Obba rivulosa</name>
    <dbReference type="NCBI Taxonomy" id="1052685"/>
    <lineage>
        <taxon>Eukaryota</taxon>
        <taxon>Fungi</taxon>
        <taxon>Dikarya</taxon>
        <taxon>Basidiomycota</taxon>
        <taxon>Agaricomycotina</taxon>
        <taxon>Agaricomycetes</taxon>
        <taxon>Polyporales</taxon>
        <taxon>Gelatoporiaceae</taxon>
        <taxon>Obba</taxon>
    </lineage>
</organism>
<feature type="compositionally biased region" description="Polar residues" evidence="1">
    <location>
        <begin position="53"/>
        <end position="75"/>
    </location>
</feature>
<evidence type="ECO:0000256" key="1">
    <source>
        <dbReference type="SAM" id="MobiDB-lite"/>
    </source>
</evidence>
<dbReference type="EMBL" id="KV722573">
    <property type="protein sequence ID" value="OCH85626.1"/>
    <property type="molecule type" value="Genomic_DNA"/>
</dbReference>
<reference evidence="3 4" key="1">
    <citation type="submission" date="2016-07" db="EMBL/GenBank/DDBJ databases">
        <title>Draft genome of the white-rot fungus Obba rivulosa 3A-2.</title>
        <authorList>
            <consortium name="DOE Joint Genome Institute"/>
            <person name="Miettinen O."/>
            <person name="Riley R."/>
            <person name="Acob R."/>
            <person name="Barry K."/>
            <person name="Cullen D."/>
            <person name="De Vries R."/>
            <person name="Hainaut M."/>
            <person name="Hatakka A."/>
            <person name="Henrissat B."/>
            <person name="Hilden K."/>
            <person name="Kuo R."/>
            <person name="Labutti K."/>
            <person name="Lipzen A."/>
            <person name="Makela M.R."/>
            <person name="Sandor L."/>
            <person name="Spatafora J.W."/>
            <person name="Grigoriev I.V."/>
            <person name="Hibbett D.S."/>
        </authorList>
    </citation>
    <scope>NUCLEOTIDE SEQUENCE [LARGE SCALE GENOMIC DNA]</scope>
    <source>
        <strain evidence="3 4">3A-2</strain>
    </source>
</reference>
<name>A0A8E2AJF8_9APHY</name>
<feature type="compositionally biased region" description="Polar residues" evidence="1">
    <location>
        <begin position="167"/>
        <end position="176"/>
    </location>
</feature>
<dbReference type="InterPro" id="IPR045341">
    <property type="entry name" value="DUF6532"/>
</dbReference>
<evidence type="ECO:0000313" key="4">
    <source>
        <dbReference type="Proteomes" id="UP000250043"/>
    </source>
</evidence>
<accession>A0A8E2AJF8</accession>
<feature type="domain" description="DUF6532" evidence="2">
    <location>
        <begin position="201"/>
        <end position="400"/>
    </location>
</feature>